<dbReference type="GO" id="GO:0003677">
    <property type="term" value="F:DNA binding"/>
    <property type="evidence" value="ECO:0007669"/>
    <property type="project" value="InterPro"/>
</dbReference>
<dbReference type="Gene3D" id="1.10.10.10">
    <property type="entry name" value="Winged helix-like DNA-binding domain superfamily/Winged helix DNA-binding domain"/>
    <property type="match status" value="1"/>
</dbReference>
<proteinExistence type="predicted"/>
<dbReference type="Proteomes" id="UP000230828">
    <property type="component" value="Unassembled WGS sequence"/>
</dbReference>
<comment type="caution">
    <text evidence="3">The sequence shown here is derived from an EMBL/GenBank/DDBJ whole genome shotgun (WGS) entry which is preliminary data.</text>
</comment>
<accession>A0A2H0R0T4</accession>
<dbReference type="InterPro" id="IPR036388">
    <property type="entry name" value="WH-like_DNA-bd_sf"/>
</dbReference>
<dbReference type="Pfam" id="PF09339">
    <property type="entry name" value="HTH_IclR"/>
    <property type="match status" value="1"/>
</dbReference>
<dbReference type="SUPFAM" id="SSF46785">
    <property type="entry name" value="Winged helix' DNA-binding domain"/>
    <property type="match status" value="1"/>
</dbReference>
<dbReference type="AlphaFoldDB" id="A0A2H0R0T4"/>
<evidence type="ECO:0000256" key="1">
    <source>
        <dbReference type="SAM" id="MobiDB-lite"/>
    </source>
</evidence>
<feature type="domain" description="HTH iclR-type" evidence="2">
    <location>
        <begin position="150"/>
        <end position="193"/>
    </location>
</feature>
<evidence type="ECO:0000313" key="4">
    <source>
        <dbReference type="Proteomes" id="UP000230828"/>
    </source>
</evidence>
<organism evidence="3 4">
    <name type="scientific">Candidatus Zambryskibacteria bacterium CG10_big_fil_rev_8_21_14_0_10_34_34</name>
    <dbReference type="NCBI Taxonomy" id="1975114"/>
    <lineage>
        <taxon>Bacteria</taxon>
        <taxon>Candidatus Zambryskiibacteriota</taxon>
    </lineage>
</organism>
<reference evidence="3 4" key="1">
    <citation type="submission" date="2017-09" db="EMBL/GenBank/DDBJ databases">
        <title>Depth-based differentiation of microbial function through sediment-hosted aquifers and enrichment of novel symbionts in the deep terrestrial subsurface.</title>
        <authorList>
            <person name="Probst A.J."/>
            <person name="Ladd B."/>
            <person name="Jarett J.K."/>
            <person name="Geller-Mcgrath D.E."/>
            <person name="Sieber C.M."/>
            <person name="Emerson J.B."/>
            <person name="Anantharaman K."/>
            <person name="Thomas B.C."/>
            <person name="Malmstrom R."/>
            <person name="Stieglmeier M."/>
            <person name="Klingl A."/>
            <person name="Woyke T."/>
            <person name="Ryan C.M."/>
            <person name="Banfield J.F."/>
        </authorList>
    </citation>
    <scope>NUCLEOTIDE SEQUENCE [LARGE SCALE GENOMIC DNA]</scope>
    <source>
        <strain evidence="3">CG10_big_fil_rev_8_21_14_0_10_34_34</strain>
    </source>
</reference>
<dbReference type="InterPro" id="IPR036390">
    <property type="entry name" value="WH_DNA-bd_sf"/>
</dbReference>
<protein>
    <recommendedName>
        <fullName evidence="2">HTH iclR-type domain-containing protein</fullName>
    </recommendedName>
</protein>
<evidence type="ECO:0000313" key="3">
    <source>
        <dbReference type="EMBL" id="PIR40113.1"/>
    </source>
</evidence>
<gene>
    <name evidence="3" type="ORF">COV33_01600</name>
</gene>
<evidence type="ECO:0000259" key="2">
    <source>
        <dbReference type="Pfam" id="PF09339"/>
    </source>
</evidence>
<dbReference type="GO" id="GO:0006355">
    <property type="term" value="P:regulation of DNA-templated transcription"/>
    <property type="evidence" value="ECO:0007669"/>
    <property type="project" value="InterPro"/>
</dbReference>
<name>A0A2H0R0T4_9BACT</name>
<dbReference type="InterPro" id="IPR005471">
    <property type="entry name" value="Tscrpt_reg_IclR_N"/>
</dbReference>
<dbReference type="EMBL" id="PCXM01000029">
    <property type="protein sequence ID" value="PIR40113.1"/>
    <property type="molecule type" value="Genomic_DNA"/>
</dbReference>
<feature type="region of interest" description="Disordered" evidence="1">
    <location>
        <begin position="1"/>
        <end position="90"/>
    </location>
</feature>
<sequence length="205" mass="22583">MPADETTQPEPPPPENQNSEASFVPESLQEPKVNAPIPAINSDSNEVPPEPTETLPNSESAIPVKDGISANEPLNEAPSPEITVDPSNPNVNIEKHRNDVTITEVMEPTAQMAGNEPIDMAEEIKTKKRGENLKLANQTRQEKKRKKIDAILDLFAKQTNLTNDEVEKLLHVSDATATRYLETLEKEGKIKQVGKTGKGVMYEKI</sequence>